<sequence length="511" mass="58164">MSDSIPREHRAFLQSLADLAYCNPFSPQRLVLEQQALGRDATSVTEEVWSRTQETDHTERPSVLAINDQAENLVEHLCEKFAKRRTLDARTRELYDDLVTYVLYYRHLAHRTIEQLFAPPRGSAGQIAWRKFASDYERLFGSPAFDDYDTDTAAHLYACLCQVRRAFKHIFDCILGESAPAGRLREAVWQSIFTHDMRRYRRSLYRSLRELPTLISGPSGTGKELVARAIACSQYLDFDPDRERFIDDPAVAFTPINLSALSPTLIESELFGHRRGSFTGADADRIGWFEVCRPHGAVFLDEIGELDMGIQVKLLRVMQQRTYTRLGDSEERVFAGKIIAATNRDLAAEIDAGRFRHDLYYRLCADRIETPSLSQQLVERPQALEGLVHFIAERVAPGESQAVAAETLDWIAGNLPRSYSWPGNIRELEQCVRNILVRREYIPRTEAATQRTGWLTAAEAGELTAEELLSAYTTWVHSQLGTYEATATKLGLDRRTVKSKIDAKWLKSLRE</sequence>
<organism evidence="4 5">
    <name type="scientific">Aeoliella straminimaris</name>
    <dbReference type="NCBI Taxonomy" id="2954799"/>
    <lineage>
        <taxon>Bacteria</taxon>
        <taxon>Pseudomonadati</taxon>
        <taxon>Planctomycetota</taxon>
        <taxon>Planctomycetia</taxon>
        <taxon>Pirellulales</taxon>
        <taxon>Lacipirellulaceae</taxon>
        <taxon>Aeoliella</taxon>
    </lineage>
</organism>
<proteinExistence type="predicted"/>
<dbReference type="SMART" id="SM00382">
    <property type="entry name" value="AAA"/>
    <property type="match status" value="1"/>
</dbReference>
<dbReference type="RefSeq" id="WP_252854518.1">
    <property type="nucleotide sequence ID" value="NZ_JAMXLR010000073.1"/>
</dbReference>
<dbReference type="AlphaFoldDB" id="A0A9X2FDW5"/>
<keyword evidence="2" id="KW-0067">ATP-binding</keyword>
<dbReference type="InterPro" id="IPR027417">
    <property type="entry name" value="P-loop_NTPase"/>
</dbReference>
<dbReference type="PANTHER" id="PTHR32071">
    <property type="entry name" value="TRANSCRIPTIONAL REGULATORY PROTEIN"/>
    <property type="match status" value="1"/>
</dbReference>
<feature type="domain" description="Sigma-54 factor interaction" evidence="3">
    <location>
        <begin position="174"/>
        <end position="437"/>
    </location>
</feature>
<comment type="caution">
    <text evidence="4">The sequence shown here is derived from an EMBL/GenBank/DDBJ whole genome shotgun (WGS) entry which is preliminary data.</text>
</comment>
<evidence type="ECO:0000313" key="4">
    <source>
        <dbReference type="EMBL" id="MCO6046403.1"/>
    </source>
</evidence>
<evidence type="ECO:0000259" key="3">
    <source>
        <dbReference type="PROSITE" id="PS50045"/>
    </source>
</evidence>
<dbReference type="GO" id="GO:0006355">
    <property type="term" value="P:regulation of DNA-templated transcription"/>
    <property type="evidence" value="ECO:0007669"/>
    <property type="project" value="InterPro"/>
</dbReference>
<dbReference type="SUPFAM" id="SSF52540">
    <property type="entry name" value="P-loop containing nucleoside triphosphate hydrolases"/>
    <property type="match status" value="1"/>
</dbReference>
<keyword evidence="5" id="KW-1185">Reference proteome</keyword>
<dbReference type="InterPro" id="IPR002078">
    <property type="entry name" value="Sigma_54_int"/>
</dbReference>
<protein>
    <submittedName>
        <fullName evidence="4">Sigma 54-interacting transcriptional regulator</fullName>
    </submittedName>
</protein>
<dbReference type="GO" id="GO:0005524">
    <property type="term" value="F:ATP binding"/>
    <property type="evidence" value="ECO:0007669"/>
    <property type="project" value="UniProtKB-KW"/>
</dbReference>
<dbReference type="PANTHER" id="PTHR32071:SF122">
    <property type="entry name" value="SIGMA FACTOR"/>
    <property type="match status" value="1"/>
</dbReference>
<dbReference type="InterPro" id="IPR003593">
    <property type="entry name" value="AAA+_ATPase"/>
</dbReference>
<evidence type="ECO:0000313" key="5">
    <source>
        <dbReference type="Proteomes" id="UP001155241"/>
    </source>
</evidence>
<keyword evidence="1" id="KW-0547">Nucleotide-binding</keyword>
<dbReference type="PROSITE" id="PS50045">
    <property type="entry name" value="SIGMA54_INTERACT_4"/>
    <property type="match status" value="1"/>
</dbReference>
<name>A0A9X2FDW5_9BACT</name>
<dbReference type="Proteomes" id="UP001155241">
    <property type="component" value="Unassembled WGS sequence"/>
</dbReference>
<reference evidence="4" key="1">
    <citation type="submission" date="2022-06" db="EMBL/GenBank/DDBJ databases">
        <title>Aeoliella straminimaris, a novel planctomycete from sediments.</title>
        <authorList>
            <person name="Vitorino I.R."/>
            <person name="Lage O.M."/>
        </authorList>
    </citation>
    <scope>NUCLEOTIDE SEQUENCE</scope>
    <source>
        <strain evidence="4">ICT_H6.2</strain>
    </source>
</reference>
<dbReference type="Gene3D" id="1.10.8.60">
    <property type="match status" value="1"/>
</dbReference>
<dbReference type="Pfam" id="PF00158">
    <property type="entry name" value="Sigma54_activat"/>
    <property type="match status" value="1"/>
</dbReference>
<accession>A0A9X2FDW5</accession>
<evidence type="ECO:0000256" key="1">
    <source>
        <dbReference type="ARBA" id="ARBA00022741"/>
    </source>
</evidence>
<dbReference type="Gene3D" id="3.40.50.300">
    <property type="entry name" value="P-loop containing nucleotide triphosphate hydrolases"/>
    <property type="match status" value="1"/>
</dbReference>
<gene>
    <name evidence="4" type="ORF">NG895_21100</name>
</gene>
<evidence type="ECO:0000256" key="2">
    <source>
        <dbReference type="ARBA" id="ARBA00022840"/>
    </source>
</evidence>
<dbReference type="CDD" id="cd00009">
    <property type="entry name" value="AAA"/>
    <property type="match status" value="1"/>
</dbReference>
<dbReference type="EMBL" id="JAMXLR010000073">
    <property type="protein sequence ID" value="MCO6046403.1"/>
    <property type="molecule type" value="Genomic_DNA"/>
</dbReference>